<accession>A0A1F7UV69</accession>
<dbReference type="EMBL" id="MGEK01000026">
    <property type="protein sequence ID" value="OGL81634.1"/>
    <property type="molecule type" value="Genomic_DNA"/>
</dbReference>
<evidence type="ECO:0000313" key="2">
    <source>
        <dbReference type="Proteomes" id="UP000176846"/>
    </source>
</evidence>
<dbReference type="Proteomes" id="UP000176846">
    <property type="component" value="Unassembled WGS sequence"/>
</dbReference>
<name>A0A1F7UV69_9BACT</name>
<evidence type="ECO:0000313" key="1">
    <source>
        <dbReference type="EMBL" id="OGL81634.1"/>
    </source>
</evidence>
<evidence type="ECO:0008006" key="3">
    <source>
        <dbReference type="Google" id="ProtNLM"/>
    </source>
</evidence>
<comment type="caution">
    <text evidence="1">The sequence shown here is derived from an EMBL/GenBank/DDBJ whole genome shotgun (WGS) entry which is preliminary data.</text>
</comment>
<reference evidence="1 2" key="1">
    <citation type="journal article" date="2016" name="Nat. Commun.">
        <title>Thousands of microbial genomes shed light on interconnected biogeochemical processes in an aquifer system.</title>
        <authorList>
            <person name="Anantharaman K."/>
            <person name="Brown C.T."/>
            <person name="Hug L.A."/>
            <person name="Sharon I."/>
            <person name="Castelle C.J."/>
            <person name="Probst A.J."/>
            <person name="Thomas B.C."/>
            <person name="Singh A."/>
            <person name="Wilkins M.J."/>
            <person name="Karaoz U."/>
            <person name="Brodie E.L."/>
            <person name="Williams K.H."/>
            <person name="Hubbard S.S."/>
            <person name="Banfield J.F."/>
        </authorList>
    </citation>
    <scope>NUCLEOTIDE SEQUENCE [LARGE SCALE GENOMIC DNA]</scope>
</reference>
<gene>
    <name evidence="1" type="ORF">A2936_04590</name>
</gene>
<proteinExistence type="predicted"/>
<dbReference type="AlphaFoldDB" id="A0A1F7UV69"/>
<sequence>MLHWCYTSSIVFKLIFMPTIKNRINLTVPRDLNLVLNRLAVRDDRSVSSKALELIERALELEEDIVLQKVAEDRDRKGVKYILHKSAWR</sequence>
<protein>
    <recommendedName>
        <fullName evidence="3">CopG-like ribbon-helix-helix domain-containing protein</fullName>
    </recommendedName>
</protein>
<organism evidence="1 2">
    <name type="scientific">Candidatus Uhrbacteria bacterium RIFCSPLOWO2_01_FULL_47_25</name>
    <dbReference type="NCBI Taxonomy" id="1802402"/>
    <lineage>
        <taxon>Bacteria</taxon>
        <taxon>Candidatus Uhriibacteriota</taxon>
    </lineage>
</organism>